<dbReference type="RefSeq" id="XP_007705010.1">
    <property type="nucleotide sequence ID" value="XM_007706820.1"/>
</dbReference>
<reference evidence="2" key="2">
    <citation type="journal article" date="2013" name="PLoS Genet.">
        <title>Comparative genome structure, secondary metabolite, and effector coding capacity across Cochliobolus pathogens.</title>
        <authorList>
            <person name="Condon B.J."/>
            <person name="Leng Y."/>
            <person name="Wu D."/>
            <person name="Bushley K.E."/>
            <person name="Ohm R.A."/>
            <person name="Otillar R."/>
            <person name="Martin J."/>
            <person name="Schackwitz W."/>
            <person name="Grimwood J."/>
            <person name="MohdZainudin N."/>
            <person name="Xue C."/>
            <person name="Wang R."/>
            <person name="Manning V.A."/>
            <person name="Dhillon B."/>
            <person name="Tu Z.J."/>
            <person name="Steffenson B.J."/>
            <person name="Salamov A."/>
            <person name="Sun H."/>
            <person name="Lowry S."/>
            <person name="LaButti K."/>
            <person name="Han J."/>
            <person name="Copeland A."/>
            <person name="Lindquist E."/>
            <person name="Barry K."/>
            <person name="Schmutz J."/>
            <person name="Baker S.E."/>
            <person name="Ciuffetti L.M."/>
            <person name="Grigoriev I.V."/>
            <person name="Zhong S."/>
            <person name="Turgeon B.G."/>
        </authorList>
    </citation>
    <scope>NUCLEOTIDE SEQUENCE [LARGE SCALE GENOMIC DNA]</scope>
    <source>
        <strain evidence="2">ND90Pr / ATCC 201652</strain>
    </source>
</reference>
<proteinExistence type="predicted"/>
<protein>
    <submittedName>
        <fullName evidence="1">Uncharacterized protein</fullName>
    </submittedName>
</protein>
<evidence type="ECO:0000313" key="1">
    <source>
        <dbReference type="EMBL" id="EMD59247.1"/>
    </source>
</evidence>
<dbReference type="Proteomes" id="UP000016934">
    <property type="component" value="Unassembled WGS sequence"/>
</dbReference>
<dbReference type="KEGG" id="bsc:COCSADRAFT_256492"/>
<name>M2SR45_COCSN</name>
<keyword evidence="2" id="KW-1185">Reference proteome</keyword>
<reference evidence="1 2" key="1">
    <citation type="journal article" date="2012" name="PLoS Pathog.">
        <title>Diverse lifestyles and strategies of plant pathogenesis encoded in the genomes of eighteen Dothideomycetes fungi.</title>
        <authorList>
            <person name="Ohm R.A."/>
            <person name="Feau N."/>
            <person name="Henrissat B."/>
            <person name="Schoch C.L."/>
            <person name="Horwitz B.A."/>
            <person name="Barry K.W."/>
            <person name="Condon B.J."/>
            <person name="Copeland A.C."/>
            <person name="Dhillon B."/>
            <person name="Glaser F."/>
            <person name="Hesse C.N."/>
            <person name="Kosti I."/>
            <person name="LaButti K."/>
            <person name="Lindquist E.A."/>
            <person name="Lucas S."/>
            <person name="Salamov A.A."/>
            <person name="Bradshaw R.E."/>
            <person name="Ciuffetti L."/>
            <person name="Hamelin R.C."/>
            <person name="Kema G.H.J."/>
            <person name="Lawrence C."/>
            <person name="Scott J.A."/>
            <person name="Spatafora J.W."/>
            <person name="Turgeon B.G."/>
            <person name="de Wit P.J.G.M."/>
            <person name="Zhong S."/>
            <person name="Goodwin S.B."/>
            <person name="Grigoriev I.V."/>
        </authorList>
    </citation>
    <scope>NUCLEOTIDE SEQUENCE [LARGE SCALE GENOMIC DNA]</scope>
    <source>
        <strain evidence="2">ND90Pr / ATCC 201652</strain>
    </source>
</reference>
<dbReference type="AlphaFoldDB" id="M2SR45"/>
<dbReference type="HOGENOM" id="CLU_2096687_0_0_1"/>
<evidence type="ECO:0000313" key="2">
    <source>
        <dbReference type="Proteomes" id="UP000016934"/>
    </source>
</evidence>
<dbReference type="GeneID" id="19135336"/>
<gene>
    <name evidence="1" type="ORF">COCSADRAFT_256492</name>
</gene>
<sequence>MKYTVICCARTKPPTYDKWGYASLRDEPTLTFFEHSIDTAILRTNSQIHHEAYDIMVKPNRFIRLNCAMYMPFLKGFSGHDMPTIVSGPAVEQFKGLTYFTFLSRQKRHGQMPLVI</sequence>
<organism evidence="1 2">
    <name type="scientific">Cochliobolus sativus (strain ND90Pr / ATCC 201652)</name>
    <name type="common">Common root rot and spot blotch fungus</name>
    <name type="synonym">Bipolaris sorokiniana</name>
    <dbReference type="NCBI Taxonomy" id="665912"/>
    <lineage>
        <taxon>Eukaryota</taxon>
        <taxon>Fungi</taxon>
        <taxon>Dikarya</taxon>
        <taxon>Ascomycota</taxon>
        <taxon>Pezizomycotina</taxon>
        <taxon>Dothideomycetes</taxon>
        <taxon>Pleosporomycetidae</taxon>
        <taxon>Pleosporales</taxon>
        <taxon>Pleosporineae</taxon>
        <taxon>Pleosporaceae</taxon>
        <taxon>Bipolaris</taxon>
    </lineage>
</organism>
<dbReference type="OrthoDB" id="5229512at2759"/>
<accession>M2SR45</accession>
<dbReference type="EMBL" id="KB445653">
    <property type="protein sequence ID" value="EMD59247.1"/>
    <property type="molecule type" value="Genomic_DNA"/>
</dbReference>